<proteinExistence type="predicted"/>
<evidence type="ECO:0000313" key="5">
    <source>
        <dbReference type="EMBL" id="UWN65168.1"/>
    </source>
</evidence>
<evidence type="ECO:0000256" key="2">
    <source>
        <dbReference type="ARBA" id="ARBA00022857"/>
    </source>
</evidence>
<keyword evidence="2" id="KW-0521">NADP</keyword>
<dbReference type="Pfam" id="PF01872">
    <property type="entry name" value="RibD_C"/>
    <property type="match status" value="1"/>
</dbReference>
<dbReference type="EMBL" id="CP102252">
    <property type="protein sequence ID" value="UWN65168.1"/>
    <property type="molecule type" value="Genomic_DNA"/>
</dbReference>
<comment type="pathway">
    <text evidence="1">Cofactor biosynthesis; riboflavin biosynthesis.</text>
</comment>
<protein>
    <submittedName>
        <fullName evidence="5">Dihydrofolate reductase family protein</fullName>
    </submittedName>
</protein>
<dbReference type="Gene3D" id="3.40.430.10">
    <property type="entry name" value="Dihydrofolate Reductase, subunit A"/>
    <property type="match status" value="1"/>
</dbReference>
<dbReference type="InterPro" id="IPR050765">
    <property type="entry name" value="Riboflavin_Biosynth_HTPR"/>
</dbReference>
<dbReference type="RefSeq" id="WP_019150206.1">
    <property type="nucleotide sequence ID" value="NZ_CP102252.1"/>
</dbReference>
<accession>A0ABY5V7H0</accession>
<organism evidence="5 6">
    <name type="scientific">Alistipes senegalensis JC50</name>
    <dbReference type="NCBI Taxonomy" id="1033732"/>
    <lineage>
        <taxon>Bacteria</taxon>
        <taxon>Pseudomonadati</taxon>
        <taxon>Bacteroidota</taxon>
        <taxon>Bacteroidia</taxon>
        <taxon>Bacteroidales</taxon>
        <taxon>Rikenellaceae</taxon>
        <taxon>Alistipes</taxon>
    </lineage>
</organism>
<dbReference type="PANTHER" id="PTHR38011:SF7">
    <property type="entry name" value="2,5-DIAMINO-6-RIBOSYLAMINO-4(3H)-PYRIMIDINONE 5'-PHOSPHATE REDUCTASE"/>
    <property type="match status" value="1"/>
</dbReference>
<gene>
    <name evidence="5" type="ORF">NQ519_15755</name>
</gene>
<dbReference type="InterPro" id="IPR024072">
    <property type="entry name" value="DHFR-like_dom_sf"/>
</dbReference>
<evidence type="ECO:0000313" key="6">
    <source>
        <dbReference type="Proteomes" id="UP001058267"/>
    </source>
</evidence>
<keyword evidence="3" id="KW-0560">Oxidoreductase</keyword>
<feature type="domain" description="Bacterial bifunctional deaminase-reductase C-terminal" evidence="4">
    <location>
        <begin position="3"/>
        <end position="219"/>
    </location>
</feature>
<dbReference type="InterPro" id="IPR002734">
    <property type="entry name" value="RibDG_C"/>
</dbReference>
<evidence type="ECO:0000256" key="3">
    <source>
        <dbReference type="ARBA" id="ARBA00023002"/>
    </source>
</evidence>
<evidence type="ECO:0000256" key="1">
    <source>
        <dbReference type="ARBA" id="ARBA00005104"/>
    </source>
</evidence>
<dbReference type="Proteomes" id="UP001058267">
    <property type="component" value="Chromosome"/>
</dbReference>
<evidence type="ECO:0000259" key="4">
    <source>
        <dbReference type="Pfam" id="PF01872"/>
    </source>
</evidence>
<sequence>MKPYIITHMMTSVDGRIDCPMVGQLSTDEYYIALDRLGKCSKLSGRVTTVLECPAVKEETTAGTTGTPVGHEAFSVCRKADEYTITVDTHGKILWKSNEADGHPLISIVTEDVSEEYLDSLTAQGISWIASGKGHIDLRRAVEILCEEFGVERLAIVGGGHICGGFAEAGLVDEVSVMVAPGIDGREGQTAMFDGIRKENCNPYKLELESVEKWDTDIVWLRYKVEK</sequence>
<dbReference type="PANTHER" id="PTHR38011">
    <property type="entry name" value="DIHYDROFOLATE REDUCTASE FAMILY PROTEIN (AFU_ORTHOLOGUE AFUA_8G06820)"/>
    <property type="match status" value="1"/>
</dbReference>
<name>A0ABY5V7H0_9BACT</name>
<keyword evidence="6" id="KW-1185">Reference proteome</keyword>
<reference evidence="5" key="1">
    <citation type="journal article" date="2022" name="Cell">
        <title>Design, construction, and in vivo augmentation of a complex gut microbiome.</title>
        <authorList>
            <person name="Cheng A.G."/>
            <person name="Ho P.Y."/>
            <person name="Aranda-Diaz A."/>
            <person name="Jain S."/>
            <person name="Yu F.B."/>
            <person name="Meng X."/>
            <person name="Wang M."/>
            <person name="Iakiviak M."/>
            <person name="Nagashima K."/>
            <person name="Zhao A."/>
            <person name="Murugkar P."/>
            <person name="Patil A."/>
            <person name="Atabakhsh K."/>
            <person name="Weakley A."/>
            <person name="Yan J."/>
            <person name="Brumbaugh A.R."/>
            <person name="Higginbottom S."/>
            <person name="Dimas A."/>
            <person name="Shiver A.L."/>
            <person name="Deutschbauer A."/>
            <person name="Neff N."/>
            <person name="Sonnenburg J.L."/>
            <person name="Huang K.C."/>
            <person name="Fischbach M.A."/>
        </authorList>
    </citation>
    <scope>NUCLEOTIDE SEQUENCE</scope>
    <source>
        <strain evidence="5">JC50</strain>
    </source>
</reference>
<dbReference type="SUPFAM" id="SSF53597">
    <property type="entry name" value="Dihydrofolate reductase-like"/>
    <property type="match status" value="1"/>
</dbReference>